<dbReference type="Proteomes" id="UP000449710">
    <property type="component" value="Unassembled WGS sequence"/>
</dbReference>
<proteinExistence type="predicted"/>
<name>A0AA43XM43_9CLOT</name>
<dbReference type="AlphaFoldDB" id="A0AA43XM43"/>
<dbReference type="InterPro" id="IPR046022">
    <property type="entry name" value="DUF5979"/>
</dbReference>
<dbReference type="InterPro" id="IPR013783">
    <property type="entry name" value="Ig-like_fold"/>
</dbReference>
<dbReference type="Pfam" id="PF19407">
    <property type="entry name" value="DUF5979"/>
    <property type="match status" value="1"/>
</dbReference>
<feature type="chain" id="PRO_5041288362" description="DUF5979 domain-containing protein" evidence="3">
    <location>
        <begin position="30"/>
        <end position="892"/>
    </location>
</feature>
<evidence type="ECO:0000256" key="1">
    <source>
        <dbReference type="SAM" id="MobiDB-lite"/>
    </source>
</evidence>
<feature type="domain" description="DUF5979" evidence="4">
    <location>
        <begin position="731"/>
        <end position="820"/>
    </location>
</feature>
<feature type="compositionally biased region" description="Low complexity" evidence="1">
    <location>
        <begin position="42"/>
        <end position="59"/>
    </location>
</feature>
<keyword evidence="6" id="KW-1185">Reference proteome</keyword>
<comment type="caution">
    <text evidence="5">The sequence shown here is derived from an EMBL/GenBank/DDBJ whole genome shotgun (WGS) entry which is preliminary data.</text>
</comment>
<evidence type="ECO:0000256" key="3">
    <source>
        <dbReference type="SAM" id="SignalP"/>
    </source>
</evidence>
<accession>A0AA43XM43</accession>
<keyword evidence="2" id="KW-0472">Membrane</keyword>
<evidence type="ECO:0000256" key="2">
    <source>
        <dbReference type="SAM" id="Phobius"/>
    </source>
</evidence>
<dbReference type="EMBL" id="SUMG01000013">
    <property type="protein sequence ID" value="NBG88864.1"/>
    <property type="molecule type" value="Genomic_DNA"/>
</dbReference>
<keyword evidence="3" id="KW-0732">Signal</keyword>
<protein>
    <recommendedName>
        <fullName evidence="4">DUF5979 domain-containing protein</fullName>
    </recommendedName>
</protein>
<dbReference type="RefSeq" id="WP_160721940.1">
    <property type="nucleotide sequence ID" value="NZ_SUMG01000013.1"/>
</dbReference>
<sequence length="892" mass="98409">MKKIFRSKSIAVLVAVAMVFTISLSPAFAAEGSSDDSEAMDNNGENNVESTTSSSISLNSDHKNTYSNDTDISVKPDDDNGLLDEDDISVVWHFVLTRSENEDISDIKLHAEFENSGSITADAERHGDGGGAVHFYIGTSDHDTLIDAEATGVIKPDQGNTKLNLSHLAYDEVEPDPEGTLEITKEVNGEPGDIDDFEITIEGTGDVEYYEETEPISEDETISITLAPGTYKVWESDAQGADMVEYDGDIEDTNDDYVEVVISDDSTTELTVINTFEEPEDPEGILNIEKIIEDLSEELPGIAIIDPIEPEEIFEVTIESQDNDDTWVKEIEEGDNEFTLPEGSYTLWESETLGADPYYENDSDGTSDNEEIAFTIEDGEVTDIIITNTFPAEIVEGEIEIEKIVDGDGPEEYEVSMQWYPFLEGPASDDFDEGFVAAEMPELIQETITEGTNTFNLEPGLYHIWESDDGGADEVAYNGDIEDLDPPEAEEGVMVMVDPEGTTSISIINTFIDDTTPPPTPTPDPTGSITIEKILVMGDGVIEEIDQDFTVNVTDDDEYDEDHTLVVGEPLTINDLDLGTYTIEEVDIPEGFEFVEISDESVEITPGNLNPEVSVTNEMILDDDPDDLTGSINIEKILLDNGEEVSENDQEFTVNITNGDDYDEDHTFGVNDPLLVEDLDFDTYTIEEVDIPEGYELESISSDEVTLDEENQSVILFITNTVIPEEPTGNLTVEKALTNDEVSDDDMDQEFTVRITAEDGSEEEYTFSVNDPAEISGLELGTYQVEEVNLPTGYGFESISESEVTFTEDLLDITVVIENSIAEEDIDDLDPPEGPEDDVDEPDDEDEDIILDEETPLGTDELPRTGQYHHAVYAVLGLMITSFGVFLKRRLT</sequence>
<feature type="region of interest" description="Disordered" evidence="1">
    <location>
        <begin position="822"/>
        <end position="844"/>
    </location>
</feature>
<gene>
    <name evidence="5" type="ORF">ISALK_10165</name>
</gene>
<feature type="region of interest" description="Disordered" evidence="1">
    <location>
        <begin position="31"/>
        <end position="73"/>
    </location>
</feature>
<dbReference type="Gene3D" id="2.60.40.10">
    <property type="entry name" value="Immunoglobulins"/>
    <property type="match status" value="2"/>
</dbReference>
<keyword evidence="2" id="KW-0812">Transmembrane</keyword>
<evidence type="ECO:0000259" key="4">
    <source>
        <dbReference type="Pfam" id="PF19407"/>
    </source>
</evidence>
<feature type="transmembrane region" description="Helical" evidence="2">
    <location>
        <begin position="868"/>
        <end position="887"/>
    </location>
</feature>
<evidence type="ECO:0000313" key="6">
    <source>
        <dbReference type="Proteomes" id="UP000449710"/>
    </source>
</evidence>
<organism evidence="5 6">
    <name type="scientific">Isachenkonia alkalipeptolytica</name>
    <dbReference type="NCBI Taxonomy" id="2565777"/>
    <lineage>
        <taxon>Bacteria</taxon>
        <taxon>Bacillati</taxon>
        <taxon>Bacillota</taxon>
        <taxon>Clostridia</taxon>
        <taxon>Eubacteriales</taxon>
        <taxon>Clostridiaceae</taxon>
        <taxon>Isachenkonia</taxon>
    </lineage>
</organism>
<keyword evidence="2" id="KW-1133">Transmembrane helix</keyword>
<evidence type="ECO:0000313" key="5">
    <source>
        <dbReference type="EMBL" id="NBG88864.1"/>
    </source>
</evidence>
<reference evidence="5 6" key="1">
    <citation type="submission" date="2019-04" db="EMBL/GenBank/DDBJ databases">
        <title>Isachenkonia alkalipeptolytica gen. nov. sp. nov. a new anaerobic, alkiliphilic organothrophic bacterium capable to reduce synthesized ferrihydrite isolated from a soda lake.</title>
        <authorList>
            <person name="Toshchakov S.V."/>
            <person name="Zavarzina D.G."/>
            <person name="Zhilina T.N."/>
            <person name="Kostrikina N.A."/>
            <person name="Kublanov I.V."/>
        </authorList>
    </citation>
    <scope>NUCLEOTIDE SEQUENCE [LARGE SCALE GENOMIC DNA]</scope>
    <source>
        <strain evidence="5 6">Z-1701</strain>
    </source>
</reference>
<feature type="signal peptide" evidence="3">
    <location>
        <begin position="1"/>
        <end position="29"/>
    </location>
</feature>